<dbReference type="Proteomes" id="UP001606303">
    <property type="component" value="Unassembled WGS sequence"/>
</dbReference>
<keyword evidence="3" id="KW-1185">Reference proteome</keyword>
<proteinExistence type="predicted"/>
<name>A0ABW7GTL5_9BURK</name>
<gene>
    <name evidence="2" type="ORF">ACG01O_01500</name>
</gene>
<dbReference type="InterPro" id="IPR008769">
    <property type="entry name" value="PhaF_PhaI"/>
</dbReference>
<organism evidence="2 3">
    <name type="scientific">Pelomonas baiyunensis</name>
    <dbReference type="NCBI Taxonomy" id="3299026"/>
    <lineage>
        <taxon>Bacteria</taxon>
        <taxon>Pseudomonadati</taxon>
        <taxon>Pseudomonadota</taxon>
        <taxon>Betaproteobacteria</taxon>
        <taxon>Burkholderiales</taxon>
        <taxon>Sphaerotilaceae</taxon>
        <taxon>Roseateles</taxon>
    </lineage>
</organism>
<dbReference type="RefSeq" id="WP_394380500.1">
    <property type="nucleotide sequence ID" value="NZ_JBIGIB010000001.1"/>
</dbReference>
<evidence type="ECO:0000313" key="3">
    <source>
        <dbReference type="Proteomes" id="UP001606303"/>
    </source>
</evidence>
<protein>
    <submittedName>
        <fullName evidence="2">Phasin family protein</fullName>
    </submittedName>
</protein>
<feature type="region of interest" description="Disordered" evidence="1">
    <location>
        <begin position="160"/>
        <end position="238"/>
    </location>
</feature>
<dbReference type="PANTHER" id="PTHR38664:SF1">
    <property type="entry name" value="SLR0058 PROTEIN"/>
    <property type="match status" value="1"/>
</dbReference>
<dbReference type="PANTHER" id="PTHR38664">
    <property type="entry name" value="SLR0058 PROTEIN"/>
    <property type="match status" value="1"/>
</dbReference>
<dbReference type="Pfam" id="PF05597">
    <property type="entry name" value="Phasin"/>
    <property type="match status" value="1"/>
</dbReference>
<accession>A0ABW7GTL5</accession>
<evidence type="ECO:0000313" key="2">
    <source>
        <dbReference type="EMBL" id="MFG6465275.1"/>
    </source>
</evidence>
<evidence type="ECO:0000256" key="1">
    <source>
        <dbReference type="SAM" id="MobiDB-lite"/>
    </source>
</evidence>
<dbReference type="EMBL" id="JBIGIB010000001">
    <property type="protein sequence ID" value="MFG6465275.1"/>
    <property type="molecule type" value="Genomic_DNA"/>
</dbReference>
<sequence length="262" mass="26176">MVKKLQKMADKKKADAATGLPKGLLDNAMAQNVKDSAQHIWAAGLASFAKAQGEGSKVFEALVSEGLKLQKKTQSAAEEKLSAVASKVTGMAGDVGSKAGQHWDKLESIFEQRVAKALKSLGVPSAGDVESLIKRIDALAVSAGLKKAAPVKAAAKKAPAKKAAPVKAVAKKAPAAKKAAPAAKPAATPAKKAAPVAKKAAATPAKKAAATPAKKAAPVKAVVKAPAKAPVKKAAPAKKVAVKAAAAPAPAAEVKAEPTAQA</sequence>
<reference evidence="2 3" key="1">
    <citation type="submission" date="2024-08" db="EMBL/GenBank/DDBJ databases">
        <authorList>
            <person name="Lu H."/>
        </authorList>
    </citation>
    <scope>NUCLEOTIDE SEQUENCE [LARGE SCALE GENOMIC DNA]</scope>
    <source>
        <strain evidence="2 3">BYS87W</strain>
    </source>
</reference>
<comment type="caution">
    <text evidence="2">The sequence shown here is derived from an EMBL/GenBank/DDBJ whole genome shotgun (WGS) entry which is preliminary data.</text>
</comment>
<feature type="compositionally biased region" description="Low complexity" evidence="1">
    <location>
        <begin position="161"/>
        <end position="238"/>
    </location>
</feature>